<name>A0A427XYU9_9TREE</name>
<feature type="region of interest" description="Disordered" evidence="1">
    <location>
        <begin position="232"/>
        <end position="254"/>
    </location>
</feature>
<organism evidence="4 5">
    <name type="scientific">Saitozyma podzolica</name>
    <dbReference type="NCBI Taxonomy" id="1890683"/>
    <lineage>
        <taxon>Eukaryota</taxon>
        <taxon>Fungi</taxon>
        <taxon>Dikarya</taxon>
        <taxon>Basidiomycota</taxon>
        <taxon>Agaricomycotina</taxon>
        <taxon>Tremellomycetes</taxon>
        <taxon>Tremellales</taxon>
        <taxon>Trimorphomycetaceae</taxon>
        <taxon>Saitozyma</taxon>
    </lineage>
</organism>
<evidence type="ECO:0000256" key="3">
    <source>
        <dbReference type="SAM" id="SignalP"/>
    </source>
</evidence>
<feature type="chain" id="PRO_5018968895" description="Copper transporter" evidence="3">
    <location>
        <begin position="18"/>
        <end position="299"/>
    </location>
</feature>
<keyword evidence="3" id="KW-0732">Signal</keyword>
<comment type="caution">
    <text evidence="4">The sequence shown here is derived from an EMBL/GenBank/DDBJ whole genome shotgun (WGS) entry which is preliminary data.</text>
</comment>
<feature type="signal peptide" evidence="3">
    <location>
        <begin position="1"/>
        <end position="17"/>
    </location>
</feature>
<protein>
    <recommendedName>
        <fullName evidence="6">Copper transporter</fullName>
    </recommendedName>
</protein>
<evidence type="ECO:0000256" key="2">
    <source>
        <dbReference type="SAM" id="Phobius"/>
    </source>
</evidence>
<dbReference type="Proteomes" id="UP000279259">
    <property type="component" value="Unassembled WGS sequence"/>
</dbReference>
<feature type="compositionally biased region" description="Basic and acidic residues" evidence="1">
    <location>
        <begin position="156"/>
        <end position="169"/>
    </location>
</feature>
<feature type="transmembrane region" description="Helical" evidence="2">
    <location>
        <begin position="197"/>
        <end position="223"/>
    </location>
</feature>
<evidence type="ECO:0000313" key="4">
    <source>
        <dbReference type="EMBL" id="RSH83977.1"/>
    </source>
</evidence>
<evidence type="ECO:0000313" key="5">
    <source>
        <dbReference type="Proteomes" id="UP000279259"/>
    </source>
</evidence>
<reference evidence="4 5" key="1">
    <citation type="submission" date="2018-11" db="EMBL/GenBank/DDBJ databases">
        <title>Genome sequence of Saitozyma podzolica DSM 27192.</title>
        <authorList>
            <person name="Aliyu H."/>
            <person name="Gorte O."/>
            <person name="Ochsenreither K."/>
        </authorList>
    </citation>
    <scope>NUCLEOTIDE SEQUENCE [LARGE SCALE GENOMIC DNA]</scope>
    <source>
        <strain evidence="4 5">DSM 27192</strain>
    </source>
</reference>
<evidence type="ECO:0008006" key="6">
    <source>
        <dbReference type="Google" id="ProtNLM"/>
    </source>
</evidence>
<feature type="region of interest" description="Disordered" evidence="1">
    <location>
        <begin position="152"/>
        <end position="173"/>
    </location>
</feature>
<keyword evidence="2" id="KW-0812">Transmembrane</keyword>
<keyword evidence="5" id="KW-1185">Reference proteome</keyword>
<accession>A0A427XYU9</accession>
<evidence type="ECO:0000256" key="1">
    <source>
        <dbReference type="SAM" id="MobiDB-lite"/>
    </source>
</evidence>
<proteinExistence type="predicted"/>
<dbReference type="OrthoDB" id="2565017at2759"/>
<sequence length="299" mass="33787">MKLSVLALGALAASAAATPIRIITFSEGPVDASVSHHGALALANPKPCGGKHRSPFPGPLGALISRLGLGRHSNDNHHAHADQTDYELSQVRESMERKQRVVADVAEMMKHRVEEFVGGGKMVPVLEGGMVRILPFEEDDSAVVQSQTHGWKHKGDHHEQDHHSHDISHGMHRFHHRPHSFSGRLHRAMRNLRPTEALALAFVLGAGLGSIIHFCFMVLLLTVRRFQCRGMTREERRARRHARREERRLRKEERRAAREGRVRLECEDSIVRDDMAEGEVLPRTRRVRRSGLSRTRRSL</sequence>
<dbReference type="AlphaFoldDB" id="A0A427XYU9"/>
<keyword evidence="2" id="KW-0472">Membrane</keyword>
<keyword evidence="2" id="KW-1133">Transmembrane helix</keyword>
<dbReference type="EMBL" id="RSCD01000022">
    <property type="protein sequence ID" value="RSH83977.1"/>
    <property type="molecule type" value="Genomic_DNA"/>
</dbReference>
<gene>
    <name evidence="4" type="ORF">EHS25_005222</name>
</gene>